<feature type="transmembrane region" description="Helical" evidence="2">
    <location>
        <begin position="97"/>
        <end position="118"/>
    </location>
</feature>
<accession>A0A5J4VEF0</accession>
<dbReference type="PANTHER" id="PTHR31600:SF2">
    <property type="entry name" value="GAMETE ENRICHED GENE 10 PROTEIN-RELATED"/>
    <property type="match status" value="1"/>
</dbReference>
<feature type="compositionally biased region" description="Basic residues" evidence="1">
    <location>
        <begin position="634"/>
        <end position="645"/>
    </location>
</feature>
<feature type="compositionally biased region" description="Basic and acidic residues" evidence="1">
    <location>
        <begin position="1030"/>
        <end position="1055"/>
    </location>
</feature>
<organism evidence="4 5">
    <name type="scientific">Streblomastix strix</name>
    <dbReference type="NCBI Taxonomy" id="222440"/>
    <lineage>
        <taxon>Eukaryota</taxon>
        <taxon>Metamonada</taxon>
        <taxon>Preaxostyla</taxon>
        <taxon>Oxymonadida</taxon>
        <taxon>Streblomastigidae</taxon>
        <taxon>Streblomastix</taxon>
    </lineage>
</organism>
<sequence length="1361" mass="156638">MAETDTLLERPPKLDAFVFFFVYPLFNQVRNPSNWPIIIYWIVISLQFISVALYGVILDSNGTVNLIFVALLLFGADIAIALFMKQILSTSPWIRKLFQDIFAFFISLCFIPNLAILISQIDCQNQAVEGDGQGQGGSALMRAGKSIICWNSLHIIFVIISLFTFILLIALKVAYSLFIYNFNPKHSGLNGHMSYKIVTLLWMYIASQVFIMRVSHYDRGWRTILTLGPTIAVLIILILMVPFYKQFTNSWFSAVLVLYFFIRSTCELNYFIKIDNIVGHILLWIFMMLTACGCSVAIAILLNIRWKSILGIRISDGQQKLDTFAEDIEWDLKFSSLRTSTWLVEPATRFLQYSWFRDKDYKQYAEAIYRQSIMVNKSDVDLIMNYACFTSVYNKRQSVADNLFRHVKEMESRIFQRFIIYAQNKASQELKNIIQSDEEFGQDEEQQNKMKDLQQMQLLEKGEGSLHSLNLQQKQIDKPIPGEGNTQIISQGQSQITSNALRQLYETAQKNHIEARNWVTEFWNNLLRPQVNYELISELLNHVIEMENVARQSYEELLMTNSNFTKGIRGYAHLLSEIYRDEDISDALLARADELEDEQSSQGDQTSSIYSKSRHQSIKSKNESESHYSATSSHTRKKLMKRKKRKRLHVDYQQDESSGAVVEANGVLGQLGVMVGSDDKDEQLGRNIHIKLFIPISLLIFILVFASSVGGYFILQYFVGGMKSELSNLTTVHRITADIGRIAMYAKYMLFRWHIKLNSTELPFPDFFPTIREIRGNMSILAKQALENLDLVFTLHSYHPWEIQDCTLTSATYNDNVNEMDWDRLGSLFDMLNMICYDAKDLSQLELKWSEVHEKCAGLIINFPTTLMESEKRAARNYNDNVESKLTIILLIIIVNNTIFILILAVLITILMIYEFYLTSKQRSHELQNLLVIPRSSIHRIVLILTTAVRDQELDENATLKANKNVDVVVNSGGDNENNREQPQEQTLTITQQDSTILSDGIMVSNFGSENNRQRNQWINSGMLAAVSKEYDTMHQKEKQQKEKQLSSRFNKSDQKSPQQSIRSKQDSQQQSPGPSSRIMKDKQMDNPLISPRIDKSIQQKTPAIDNEGSFHTQYENPELIKAQEIINKLKQDEEENEQMNITGELRGILKDDQWEEQFDESIHKMDDAIKRLPSAITMFTILQILVGIFIFAAAGIIPAFLLIFSYIQLGNYTPTLLVAGYCEVQFYQTALFLLQLIGNGGEITLIDQNKQMNQDFTTSNIIRNYTHLTTSRPYLLNLLKDSFNYLILMNDIVMTGSDKQKDWSSDIRLEYSIVHGDWDIISSVFSSEDKKYACPFEGEEEEDEEAYQEAPDDEYAIDDF</sequence>
<feature type="transmembrane region" description="Helical" evidence="2">
    <location>
        <begin position="37"/>
        <end position="57"/>
    </location>
</feature>
<gene>
    <name evidence="4" type="ORF">EZS28_023660</name>
</gene>
<dbReference type="OrthoDB" id="2150992at2759"/>
<evidence type="ECO:0000259" key="3">
    <source>
        <dbReference type="Pfam" id="PF25474"/>
    </source>
</evidence>
<evidence type="ECO:0000313" key="5">
    <source>
        <dbReference type="Proteomes" id="UP000324800"/>
    </source>
</evidence>
<keyword evidence="2" id="KW-0812">Transmembrane</keyword>
<feature type="compositionally biased region" description="Polar residues" evidence="1">
    <location>
        <begin position="600"/>
        <end position="611"/>
    </location>
</feature>
<dbReference type="EMBL" id="SNRW01007701">
    <property type="protein sequence ID" value="KAA6380813.1"/>
    <property type="molecule type" value="Genomic_DNA"/>
</dbReference>
<feature type="transmembrane region" description="Helical" evidence="2">
    <location>
        <begin position="692"/>
        <end position="719"/>
    </location>
</feature>
<feature type="transmembrane region" description="Helical" evidence="2">
    <location>
        <begin position="63"/>
        <end position="85"/>
    </location>
</feature>
<keyword evidence="2" id="KW-1133">Transmembrane helix</keyword>
<feature type="region of interest" description="Disordered" evidence="1">
    <location>
        <begin position="1030"/>
        <end position="1095"/>
    </location>
</feature>
<evidence type="ECO:0000256" key="1">
    <source>
        <dbReference type="SAM" id="MobiDB-lite"/>
    </source>
</evidence>
<dbReference type="InterPro" id="IPR052994">
    <property type="entry name" value="Tiny_macrocysts_regulators"/>
</dbReference>
<name>A0A5J4VEF0_9EUKA</name>
<evidence type="ECO:0000256" key="2">
    <source>
        <dbReference type="SAM" id="Phobius"/>
    </source>
</evidence>
<feature type="transmembrane region" description="Helical" evidence="2">
    <location>
        <begin position="194"/>
        <end position="212"/>
    </location>
</feature>
<feature type="transmembrane region" description="Helical" evidence="2">
    <location>
        <begin position="155"/>
        <end position="182"/>
    </location>
</feature>
<feature type="compositionally biased region" description="Low complexity" evidence="1">
    <location>
        <begin position="1067"/>
        <end position="1077"/>
    </location>
</feature>
<keyword evidence="2" id="KW-0472">Membrane</keyword>
<feature type="region of interest" description="Disordered" evidence="1">
    <location>
        <begin position="1336"/>
        <end position="1361"/>
    </location>
</feature>
<reference evidence="4 5" key="1">
    <citation type="submission" date="2019-03" db="EMBL/GenBank/DDBJ databases">
        <title>Single cell metagenomics reveals metabolic interactions within the superorganism composed of flagellate Streblomastix strix and complex community of Bacteroidetes bacteria on its surface.</title>
        <authorList>
            <person name="Treitli S.C."/>
            <person name="Kolisko M."/>
            <person name="Husnik F."/>
            <person name="Keeling P."/>
            <person name="Hampl V."/>
        </authorList>
    </citation>
    <scope>NUCLEOTIDE SEQUENCE [LARGE SCALE GENOMIC DNA]</scope>
    <source>
        <strain evidence="4">ST1C</strain>
    </source>
</reference>
<feature type="transmembrane region" description="Helical" evidence="2">
    <location>
        <begin position="224"/>
        <end position="244"/>
    </location>
</feature>
<protein>
    <recommendedName>
        <fullName evidence="3">TmcB/TmcC TPR repeats domain-containing protein</fullName>
    </recommendedName>
</protein>
<proteinExistence type="predicted"/>
<dbReference type="PANTHER" id="PTHR31600">
    <property type="entry name" value="TINY MACROCYSTS PROTEIN B-RELATED"/>
    <property type="match status" value="1"/>
</dbReference>
<dbReference type="Pfam" id="PF25474">
    <property type="entry name" value="TPR_TmcB"/>
    <property type="match status" value="1"/>
</dbReference>
<feature type="transmembrane region" description="Helical" evidence="2">
    <location>
        <begin position="251"/>
        <end position="272"/>
    </location>
</feature>
<feature type="transmembrane region" description="Helical" evidence="2">
    <location>
        <begin position="888"/>
        <end position="914"/>
    </location>
</feature>
<comment type="caution">
    <text evidence="4">The sequence shown here is derived from an EMBL/GenBank/DDBJ whole genome shotgun (WGS) entry which is preliminary data.</text>
</comment>
<feature type="transmembrane region" description="Helical" evidence="2">
    <location>
        <begin position="278"/>
        <end position="304"/>
    </location>
</feature>
<feature type="transmembrane region" description="Helical" evidence="2">
    <location>
        <begin position="1180"/>
        <end position="1208"/>
    </location>
</feature>
<feature type="compositionally biased region" description="Acidic residues" evidence="1">
    <location>
        <begin position="1338"/>
        <end position="1361"/>
    </location>
</feature>
<dbReference type="Proteomes" id="UP000324800">
    <property type="component" value="Unassembled WGS sequence"/>
</dbReference>
<evidence type="ECO:0000313" key="4">
    <source>
        <dbReference type="EMBL" id="KAA6380813.1"/>
    </source>
</evidence>
<feature type="region of interest" description="Disordered" evidence="1">
    <location>
        <begin position="969"/>
        <end position="988"/>
    </location>
</feature>
<feature type="region of interest" description="Disordered" evidence="1">
    <location>
        <begin position="595"/>
        <end position="645"/>
    </location>
</feature>
<dbReference type="InterPro" id="IPR057352">
    <property type="entry name" value="TPR_TmcB/C"/>
</dbReference>
<feature type="domain" description="TmcB/TmcC TPR repeats" evidence="3">
    <location>
        <begin position="499"/>
        <end position="601"/>
    </location>
</feature>